<dbReference type="AlphaFoldDB" id="S6A4R5"/>
<dbReference type="Gene3D" id="1.10.530.10">
    <property type="match status" value="1"/>
</dbReference>
<accession>S6A4R5</accession>
<dbReference type="Proteomes" id="UP000015620">
    <property type="component" value="Chromosome"/>
</dbReference>
<dbReference type="SUPFAM" id="SSF53955">
    <property type="entry name" value="Lysozyme-like"/>
    <property type="match status" value="1"/>
</dbReference>
<dbReference type="PANTHER" id="PTHR37423:SF5">
    <property type="entry name" value="SOLUBLE LYTIC MUREIN TRANSGLYCOSYLASE"/>
    <property type="match status" value="1"/>
</dbReference>
<dbReference type="NCBIfam" id="NF047373">
    <property type="entry name" value="BB0259_flg_lyt"/>
    <property type="match status" value="1"/>
</dbReference>
<evidence type="ECO:0000313" key="3">
    <source>
        <dbReference type="EMBL" id="AGT44696.1"/>
    </source>
</evidence>
<dbReference type="Pfam" id="PF01464">
    <property type="entry name" value="SLT"/>
    <property type="match status" value="1"/>
</dbReference>
<comment type="similarity">
    <text evidence="1">Belongs to the transglycosylase Slt family.</text>
</comment>
<protein>
    <submittedName>
        <fullName evidence="3">Slt family transglycosylase</fullName>
    </submittedName>
</protein>
<reference evidence="3 4" key="1">
    <citation type="journal article" date="2013" name="PLoS ONE">
        <title>Genome-Wide Relatedness of Treponema pedis, from Gingiva and Necrotic Skin Lesions of Pigs, with the Human Oral Pathogen Treponema denticola.</title>
        <authorList>
            <person name="Svartstrom O."/>
            <person name="Mushtaq M."/>
            <person name="Pringle M."/>
            <person name="Segerman B."/>
        </authorList>
    </citation>
    <scope>NUCLEOTIDE SEQUENCE [LARGE SCALE GENOMIC DNA]</scope>
    <source>
        <strain evidence="3">T A4</strain>
    </source>
</reference>
<sequence>MIDSLFTGNFSQVSAPTNKSLKKLQNTDDGSVYYTGLYLKDGGDEYASVSKTYFEYAAKHSPYPYNELSLDELYRLCSNEEKLKILEERLKDEKPSKEKKEKITADKYRLLILLNNFKEAEKLLNISIEDYFASVGIDDEMIKVFDTLKQNYTDTKNTGFIKITQGRILLFNKHYQAAWEIFKPLIENPELLPYLKNRNILSDAGKSALYGSEGAAGYTEAAALFEKKLLSVETNVFNNTLETKNLLTEKYMLAFYAARLNLKTGKKEYTEKALQLFKKAAEYAPSPSDYDNALWYVLDVLKNKNFYSFFEELCSSAPLWKNAYSYENFTAYACMKLLAMEDKKRLILFEEALKKTNLLEARARNAYISARFLNMPEEEGKKLYTNILTQPHNGFYYKALAAYRLNYTPSDSEFLINSLYNKKIKRNQNPDFSSEQAIKILRGLIKYKLYGRIYKTILQIYPQIKVNEAAEFSDILAKNGLYPDSMSVITFAVNSEGEKFSLEDLKLIYPRPFFESVRKYATEYNIPEYVLFALLRSESYFKPQVVSHAGAIGLAQLMKPTAADIARRLKLKNYDLNEPDTNIRMGAFYFADIMRRNGGKIMHAVFAYNAGPNAVKRWLNKSGKLPIDLFLESLEYAETRGYGRNILSASVIYGLLYYDKTYNEIIKELLGE</sequence>
<dbReference type="InterPro" id="IPR008258">
    <property type="entry name" value="Transglycosylase_SLT_dom_1"/>
</dbReference>
<dbReference type="PANTHER" id="PTHR37423">
    <property type="entry name" value="SOLUBLE LYTIC MUREIN TRANSGLYCOSYLASE-RELATED"/>
    <property type="match status" value="1"/>
</dbReference>
<proteinExistence type="inferred from homology"/>
<feature type="domain" description="Transglycosylase SLT" evidence="2">
    <location>
        <begin position="517"/>
        <end position="628"/>
    </location>
</feature>
<dbReference type="HOGENOM" id="CLU_022873_0_0_12"/>
<name>S6A4R5_9SPIR</name>
<dbReference type="EMBL" id="CP004120">
    <property type="protein sequence ID" value="AGT44696.1"/>
    <property type="molecule type" value="Genomic_DNA"/>
</dbReference>
<dbReference type="KEGG" id="tped:TPE_2222"/>
<organism evidence="3 4">
    <name type="scientific">Treponema pedis str. T A4</name>
    <dbReference type="NCBI Taxonomy" id="1291379"/>
    <lineage>
        <taxon>Bacteria</taxon>
        <taxon>Pseudomonadati</taxon>
        <taxon>Spirochaetota</taxon>
        <taxon>Spirochaetia</taxon>
        <taxon>Spirochaetales</taxon>
        <taxon>Treponemataceae</taxon>
        <taxon>Treponema</taxon>
    </lineage>
</organism>
<gene>
    <name evidence="3" type="ORF">TPE_2222</name>
</gene>
<dbReference type="PATRIC" id="fig|1291379.3.peg.2194"/>
<evidence type="ECO:0000259" key="2">
    <source>
        <dbReference type="Pfam" id="PF01464"/>
    </source>
</evidence>
<keyword evidence="4" id="KW-1185">Reference proteome</keyword>
<dbReference type="CDD" id="cd13401">
    <property type="entry name" value="Slt70-like"/>
    <property type="match status" value="1"/>
</dbReference>
<dbReference type="InterPro" id="IPR023346">
    <property type="entry name" value="Lysozyme-like_dom_sf"/>
</dbReference>
<dbReference type="STRING" id="1291379.TPE_2222"/>
<evidence type="ECO:0000256" key="1">
    <source>
        <dbReference type="ARBA" id="ARBA00007734"/>
    </source>
</evidence>
<evidence type="ECO:0000313" key="4">
    <source>
        <dbReference type="Proteomes" id="UP000015620"/>
    </source>
</evidence>